<evidence type="ECO:0000256" key="1">
    <source>
        <dbReference type="SAM" id="MobiDB-lite"/>
    </source>
</evidence>
<protein>
    <submittedName>
        <fullName evidence="2">Uncharacterized protein</fullName>
    </submittedName>
</protein>
<comment type="caution">
    <text evidence="2">The sequence shown here is derived from an EMBL/GenBank/DDBJ whole genome shotgun (WGS) entry which is preliminary data.</text>
</comment>
<organism evidence="2 3">
    <name type="scientific">Endobacterium cereale</name>
    <dbReference type="NCBI Taxonomy" id="2663029"/>
    <lineage>
        <taxon>Bacteria</taxon>
        <taxon>Pseudomonadati</taxon>
        <taxon>Pseudomonadota</taxon>
        <taxon>Alphaproteobacteria</taxon>
        <taxon>Hyphomicrobiales</taxon>
        <taxon>Rhizobiaceae</taxon>
        <taxon>Endobacterium</taxon>
    </lineage>
</organism>
<gene>
    <name evidence="2" type="ORF">GAO09_15370</name>
</gene>
<dbReference type="Proteomes" id="UP000435138">
    <property type="component" value="Unassembled WGS sequence"/>
</dbReference>
<dbReference type="AlphaFoldDB" id="A0A6A8A866"/>
<reference evidence="2 3" key="1">
    <citation type="submission" date="2019-11" db="EMBL/GenBank/DDBJ databases">
        <title>Genome analysis of Rhizobacterium cereale a novel genus and species isolated from maize roots in North Spain.</title>
        <authorList>
            <person name="Menendez E."/>
            <person name="Flores-Felix J.D."/>
            <person name="Ramirez-Bahena M.-H."/>
            <person name="Igual J.M."/>
            <person name="Garcia-Fraile P."/>
            <person name="Peix A."/>
            <person name="Velazquez E."/>
        </authorList>
    </citation>
    <scope>NUCLEOTIDE SEQUENCE [LARGE SCALE GENOMIC DNA]</scope>
    <source>
        <strain evidence="2 3">RZME27</strain>
    </source>
</reference>
<evidence type="ECO:0000313" key="2">
    <source>
        <dbReference type="EMBL" id="MQY47413.1"/>
    </source>
</evidence>
<evidence type="ECO:0000313" key="3">
    <source>
        <dbReference type="Proteomes" id="UP000435138"/>
    </source>
</evidence>
<proteinExistence type="predicted"/>
<sequence>MKMSIHPLRSLRESLRDIGTAINASRQYTRSTRSKRAPQSDAGIHF</sequence>
<feature type="region of interest" description="Disordered" evidence="1">
    <location>
        <begin position="26"/>
        <end position="46"/>
    </location>
</feature>
<keyword evidence="3" id="KW-1185">Reference proteome</keyword>
<name>A0A6A8A866_9HYPH</name>
<dbReference type="EMBL" id="WIXI01000045">
    <property type="protein sequence ID" value="MQY47413.1"/>
    <property type="molecule type" value="Genomic_DNA"/>
</dbReference>
<dbReference type="RefSeq" id="WP_153354901.1">
    <property type="nucleotide sequence ID" value="NZ_JAYKOO010000007.1"/>
</dbReference>
<accession>A0A6A8A866</accession>